<evidence type="ECO:0000313" key="3">
    <source>
        <dbReference type="Proteomes" id="UP001172155"/>
    </source>
</evidence>
<evidence type="ECO:0000259" key="1">
    <source>
        <dbReference type="Pfam" id="PF06985"/>
    </source>
</evidence>
<keyword evidence="3" id="KW-1185">Reference proteome</keyword>
<feature type="domain" description="Heterokaryon incompatibility" evidence="1">
    <location>
        <begin position="58"/>
        <end position="196"/>
    </location>
</feature>
<dbReference type="Proteomes" id="UP001172155">
    <property type="component" value="Unassembled WGS sequence"/>
</dbReference>
<sequence>MEQTSISTKLTKTGAYTYHRLSSPSSQVRLVTILPHHGFRGSPIRCFLEAGPLSSRDFEALSYVWGDQSHQNGIFIGNDKIFAVSDNLLAALQHLRRETEPRTLWIDAISINQADDWEKTHQVRLMREIYFSASRVLIWLGESDSDIDEAIDDLVENDGMTTAQNPSRRETGEALRAGLRKMVMSPWWSRIWVVQEVIAAKVDPLVMIGHRTIAFDVLRKGVMLAAMYDSGLFERLDVSSSRGTRGMYSFKDATALVFFNTLMTPEKRGSFEPSHNMPELLATTVDRNATDSRDHVFALLGLVEKEHLRFQADYTKPASWAFQHATVAVFQFQRGLEWLLFAAGHTKFSGLPSWCIDFSDKSWPRRVEDQSWGANRWVSITDAQEKYSSVRPELEIPDPDEEWKRHPGGASLGIAMKHTRHDADRKTITLRGVEVGKITKHHASTTGAFRDFREQKKADNCTEEEAREAVIDGMLKILNDTGACQLYAHRALTARLGAAAADRELAKGTIWKILNGGNTFNTLLRIVQPRDEQAKEAAPMKNAVPDALGYGCLEKTVQPGRTEMARGSWSALLPSLDEVPVADFDSLARRLVLLVAQLFGRKHFFATDTGYVGCAGHAVQVGDVVCVLFGCRMPAVLRPQADGCYTLVTFTYVHDVMEGQLVGASGPGTSREFTLR</sequence>
<accession>A0AA40F944</accession>
<dbReference type="PANTHER" id="PTHR24148:SF82">
    <property type="entry name" value="HETEROKARYON INCOMPATIBILITY DOMAIN-CONTAINING PROTEIN"/>
    <property type="match status" value="1"/>
</dbReference>
<comment type="caution">
    <text evidence="2">The sequence shown here is derived from an EMBL/GenBank/DDBJ whole genome shotgun (WGS) entry which is preliminary data.</text>
</comment>
<proteinExistence type="predicted"/>
<dbReference type="EMBL" id="JAUKUD010000001">
    <property type="protein sequence ID" value="KAK0752991.1"/>
    <property type="molecule type" value="Genomic_DNA"/>
</dbReference>
<protein>
    <submittedName>
        <fullName evidence="2">Heterokaryon incompatibility protein-domain-containing protein</fullName>
    </submittedName>
</protein>
<organism evidence="2 3">
    <name type="scientific">Schizothecium vesticola</name>
    <dbReference type="NCBI Taxonomy" id="314040"/>
    <lineage>
        <taxon>Eukaryota</taxon>
        <taxon>Fungi</taxon>
        <taxon>Dikarya</taxon>
        <taxon>Ascomycota</taxon>
        <taxon>Pezizomycotina</taxon>
        <taxon>Sordariomycetes</taxon>
        <taxon>Sordariomycetidae</taxon>
        <taxon>Sordariales</taxon>
        <taxon>Schizotheciaceae</taxon>
        <taxon>Schizothecium</taxon>
    </lineage>
</organism>
<evidence type="ECO:0000313" key="2">
    <source>
        <dbReference type="EMBL" id="KAK0752991.1"/>
    </source>
</evidence>
<dbReference type="PANTHER" id="PTHR24148">
    <property type="entry name" value="ANKYRIN REPEAT DOMAIN-CONTAINING PROTEIN 39 HOMOLOG-RELATED"/>
    <property type="match status" value="1"/>
</dbReference>
<dbReference type="InterPro" id="IPR010730">
    <property type="entry name" value="HET"/>
</dbReference>
<dbReference type="InterPro" id="IPR052895">
    <property type="entry name" value="HetReg/Transcr_Mod"/>
</dbReference>
<name>A0AA40F944_9PEZI</name>
<dbReference type="AlphaFoldDB" id="A0AA40F944"/>
<gene>
    <name evidence="2" type="ORF">B0T18DRAFT_395772</name>
</gene>
<reference evidence="2" key="1">
    <citation type="submission" date="2023-06" db="EMBL/GenBank/DDBJ databases">
        <title>Genome-scale phylogeny and comparative genomics of the fungal order Sordariales.</title>
        <authorList>
            <consortium name="Lawrence Berkeley National Laboratory"/>
            <person name="Hensen N."/>
            <person name="Bonometti L."/>
            <person name="Westerberg I."/>
            <person name="Brannstrom I.O."/>
            <person name="Guillou S."/>
            <person name="Cros-Aarteil S."/>
            <person name="Calhoun S."/>
            <person name="Haridas S."/>
            <person name="Kuo A."/>
            <person name="Mondo S."/>
            <person name="Pangilinan J."/>
            <person name="Riley R."/>
            <person name="LaButti K."/>
            <person name="Andreopoulos B."/>
            <person name="Lipzen A."/>
            <person name="Chen C."/>
            <person name="Yanf M."/>
            <person name="Daum C."/>
            <person name="Ng V."/>
            <person name="Clum A."/>
            <person name="Steindorff A."/>
            <person name="Ohm R."/>
            <person name="Martin F."/>
            <person name="Silar P."/>
            <person name="Natvig D."/>
            <person name="Lalanne C."/>
            <person name="Gautier V."/>
            <person name="Ament-velasquez S.L."/>
            <person name="Kruys A."/>
            <person name="Hutchinson M.I."/>
            <person name="Powell A.J."/>
            <person name="Barry K."/>
            <person name="Miller A.N."/>
            <person name="Grigoriev I.V."/>
            <person name="Debuchy R."/>
            <person name="Gladieux P."/>
            <person name="Thoren M.H."/>
            <person name="Johannesson H."/>
        </authorList>
    </citation>
    <scope>NUCLEOTIDE SEQUENCE</scope>
    <source>
        <strain evidence="2">SMH3187-1</strain>
    </source>
</reference>
<dbReference type="Pfam" id="PF26639">
    <property type="entry name" value="Het-6_barrel"/>
    <property type="match status" value="1"/>
</dbReference>
<dbReference type="Pfam" id="PF06985">
    <property type="entry name" value="HET"/>
    <property type="match status" value="1"/>
</dbReference>